<accession>A0A316HTN6</accession>
<evidence type="ECO:0000313" key="4">
    <source>
        <dbReference type="Proteomes" id="UP000246005"/>
    </source>
</evidence>
<keyword evidence="2" id="KW-0732">Signal</keyword>
<reference evidence="3 4" key="1">
    <citation type="submission" date="2018-05" db="EMBL/GenBank/DDBJ databases">
        <title>Genomic Encyclopedia of Type Strains, Phase IV (KMG-IV): sequencing the most valuable type-strain genomes for metagenomic binning, comparative biology and taxonomic classification.</title>
        <authorList>
            <person name="Goeker M."/>
        </authorList>
    </citation>
    <scope>NUCLEOTIDE SEQUENCE [LARGE SCALE GENOMIC DNA]</scope>
    <source>
        <strain evidence="3 4">DSM 45480</strain>
    </source>
</reference>
<feature type="compositionally biased region" description="Low complexity" evidence="1">
    <location>
        <begin position="192"/>
        <end position="205"/>
    </location>
</feature>
<sequence length="234" mass="23533">MKRSIALLSALSVLTLLPATALAQDGLTVSPSTVRAAGVVGVELLGCAAADAVATSPGFPAPLKLEPNGPARVTGSTHVVAVAGTYPVTATCGGRTYTASFTVEEPRPLQWYLHPAEVEPGGMVTGGGDMNTGCSGAEITSPGFAAPLKFTRGGNFGRFSGDTTVITTPGTYTATFHCQGGTRTDTRTFTIKGTPPTTPTTTTPPAAGPAPRPKPKPVVKPKGAPETGGGGTTR</sequence>
<evidence type="ECO:0000256" key="2">
    <source>
        <dbReference type="SAM" id="SignalP"/>
    </source>
</evidence>
<dbReference type="AlphaFoldDB" id="A0A316HTN6"/>
<evidence type="ECO:0000313" key="3">
    <source>
        <dbReference type="EMBL" id="PWK84100.1"/>
    </source>
</evidence>
<feature type="region of interest" description="Disordered" evidence="1">
    <location>
        <begin position="182"/>
        <end position="234"/>
    </location>
</feature>
<dbReference type="Proteomes" id="UP000246005">
    <property type="component" value="Unassembled WGS sequence"/>
</dbReference>
<proteinExistence type="predicted"/>
<organism evidence="3 4">
    <name type="scientific">Lentzea atacamensis</name>
    <dbReference type="NCBI Taxonomy" id="531938"/>
    <lineage>
        <taxon>Bacteria</taxon>
        <taxon>Bacillati</taxon>
        <taxon>Actinomycetota</taxon>
        <taxon>Actinomycetes</taxon>
        <taxon>Pseudonocardiales</taxon>
        <taxon>Pseudonocardiaceae</taxon>
        <taxon>Lentzea</taxon>
    </lineage>
</organism>
<gene>
    <name evidence="3" type="ORF">C8D88_109185</name>
</gene>
<feature type="compositionally biased region" description="Polar residues" evidence="1">
    <location>
        <begin position="182"/>
        <end position="191"/>
    </location>
</feature>
<evidence type="ECO:0008006" key="5">
    <source>
        <dbReference type="Google" id="ProtNLM"/>
    </source>
</evidence>
<name>A0A316HTN6_9PSEU</name>
<protein>
    <recommendedName>
        <fullName evidence="5">Ig-like domain-containing protein</fullName>
    </recommendedName>
</protein>
<feature type="signal peptide" evidence="2">
    <location>
        <begin position="1"/>
        <end position="23"/>
    </location>
</feature>
<evidence type="ECO:0000256" key="1">
    <source>
        <dbReference type="SAM" id="MobiDB-lite"/>
    </source>
</evidence>
<dbReference type="EMBL" id="QGHB01000009">
    <property type="protein sequence ID" value="PWK84100.1"/>
    <property type="molecule type" value="Genomic_DNA"/>
</dbReference>
<dbReference type="RefSeq" id="WP_146231707.1">
    <property type="nucleotide sequence ID" value="NZ_QGHB01000009.1"/>
</dbReference>
<feature type="chain" id="PRO_5016374079" description="Ig-like domain-containing protein" evidence="2">
    <location>
        <begin position="24"/>
        <end position="234"/>
    </location>
</feature>
<comment type="caution">
    <text evidence="3">The sequence shown here is derived from an EMBL/GenBank/DDBJ whole genome shotgun (WGS) entry which is preliminary data.</text>
</comment>